<dbReference type="AlphaFoldDB" id="A0A2T0QD48"/>
<dbReference type="GO" id="GO:0003700">
    <property type="term" value="F:DNA-binding transcription factor activity"/>
    <property type="evidence" value="ECO:0007669"/>
    <property type="project" value="InterPro"/>
</dbReference>
<evidence type="ECO:0000259" key="5">
    <source>
        <dbReference type="PROSITE" id="PS50949"/>
    </source>
</evidence>
<evidence type="ECO:0000256" key="3">
    <source>
        <dbReference type="ARBA" id="ARBA00023163"/>
    </source>
</evidence>
<dbReference type="Pfam" id="PF00392">
    <property type="entry name" value="GntR"/>
    <property type="match status" value="1"/>
</dbReference>
<keyword evidence="3" id="KW-0804">Transcription</keyword>
<organism evidence="6 7">
    <name type="scientific">Allonocardiopsis opalescens</name>
    <dbReference type="NCBI Taxonomy" id="1144618"/>
    <lineage>
        <taxon>Bacteria</taxon>
        <taxon>Bacillati</taxon>
        <taxon>Actinomycetota</taxon>
        <taxon>Actinomycetes</taxon>
        <taxon>Streptosporangiales</taxon>
        <taxon>Allonocardiopsis</taxon>
    </lineage>
</organism>
<dbReference type="SMART" id="SM00345">
    <property type="entry name" value="HTH_GNTR"/>
    <property type="match status" value="1"/>
</dbReference>
<reference evidence="6 7" key="1">
    <citation type="submission" date="2018-03" db="EMBL/GenBank/DDBJ databases">
        <title>Genomic Encyclopedia of Archaeal and Bacterial Type Strains, Phase II (KMG-II): from individual species to whole genera.</title>
        <authorList>
            <person name="Goeker M."/>
        </authorList>
    </citation>
    <scope>NUCLEOTIDE SEQUENCE [LARGE SCALE GENOMIC DNA]</scope>
    <source>
        <strain evidence="6 7">DSM 45601</strain>
    </source>
</reference>
<dbReference type="PROSITE" id="PS50949">
    <property type="entry name" value="HTH_GNTR"/>
    <property type="match status" value="1"/>
</dbReference>
<evidence type="ECO:0000256" key="4">
    <source>
        <dbReference type="SAM" id="MobiDB-lite"/>
    </source>
</evidence>
<gene>
    <name evidence="6" type="ORF">CLV72_101474</name>
</gene>
<feature type="region of interest" description="Disordered" evidence="4">
    <location>
        <begin position="1"/>
        <end position="40"/>
    </location>
</feature>
<dbReference type="CDD" id="cd07377">
    <property type="entry name" value="WHTH_GntR"/>
    <property type="match status" value="1"/>
</dbReference>
<dbReference type="PRINTS" id="PR00035">
    <property type="entry name" value="HTHGNTR"/>
</dbReference>
<dbReference type="SUPFAM" id="SSF64288">
    <property type="entry name" value="Chorismate lyase-like"/>
    <property type="match status" value="1"/>
</dbReference>
<evidence type="ECO:0000256" key="2">
    <source>
        <dbReference type="ARBA" id="ARBA00023125"/>
    </source>
</evidence>
<dbReference type="Gene3D" id="3.40.1410.10">
    <property type="entry name" value="Chorismate lyase-like"/>
    <property type="match status" value="1"/>
</dbReference>
<feature type="domain" description="HTH gntR-type" evidence="5">
    <location>
        <begin position="3"/>
        <end position="81"/>
    </location>
</feature>
<dbReference type="SUPFAM" id="SSF46785">
    <property type="entry name" value="Winged helix' DNA-binding domain"/>
    <property type="match status" value="1"/>
</dbReference>
<dbReference type="PANTHER" id="PTHR44846">
    <property type="entry name" value="MANNOSYL-D-GLYCERATE TRANSPORT/METABOLISM SYSTEM REPRESSOR MNGR-RELATED"/>
    <property type="match status" value="1"/>
</dbReference>
<dbReference type="GO" id="GO:0045892">
    <property type="term" value="P:negative regulation of DNA-templated transcription"/>
    <property type="evidence" value="ECO:0007669"/>
    <property type="project" value="TreeGrafter"/>
</dbReference>
<accession>A0A2T0QD48</accession>
<dbReference type="InterPro" id="IPR050679">
    <property type="entry name" value="Bact_HTH_transcr_reg"/>
</dbReference>
<dbReference type="InterPro" id="IPR036388">
    <property type="entry name" value="WH-like_DNA-bd_sf"/>
</dbReference>
<protein>
    <submittedName>
        <fullName evidence="6">GntR family transcriptional regulator</fullName>
    </submittedName>
</protein>
<keyword evidence="7" id="KW-1185">Reference proteome</keyword>
<dbReference type="PANTHER" id="PTHR44846:SF17">
    <property type="entry name" value="GNTR-FAMILY TRANSCRIPTIONAL REGULATOR"/>
    <property type="match status" value="1"/>
</dbReference>
<dbReference type="EMBL" id="PVZC01000001">
    <property type="protein sequence ID" value="PRY01876.1"/>
    <property type="molecule type" value="Genomic_DNA"/>
</dbReference>
<dbReference type="InterPro" id="IPR011663">
    <property type="entry name" value="UTRA"/>
</dbReference>
<evidence type="ECO:0000313" key="6">
    <source>
        <dbReference type="EMBL" id="PRY01876.1"/>
    </source>
</evidence>
<feature type="compositionally biased region" description="Basic and acidic residues" evidence="4">
    <location>
        <begin position="8"/>
        <end position="19"/>
    </location>
</feature>
<evidence type="ECO:0000313" key="7">
    <source>
        <dbReference type="Proteomes" id="UP000237846"/>
    </source>
</evidence>
<dbReference type="Proteomes" id="UP000237846">
    <property type="component" value="Unassembled WGS sequence"/>
</dbReference>
<dbReference type="SMART" id="SM00866">
    <property type="entry name" value="UTRA"/>
    <property type="match status" value="1"/>
</dbReference>
<dbReference type="InterPro" id="IPR036390">
    <property type="entry name" value="WH_DNA-bd_sf"/>
</dbReference>
<proteinExistence type="predicted"/>
<dbReference type="RefSeq" id="WP_106238351.1">
    <property type="nucleotide sequence ID" value="NZ_PVZC01000001.1"/>
</dbReference>
<evidence type="ECO:0000256" key="1">
    <source>
        <dbReference type="ARBA" id="ARBA00023015"/>
    </source>
</evidence>
<dbReference type="InterPro" id="IPR028978">
    <property type="entry name" value="Chorismate_lyase_/UTRA_dom_sf"/>
</dbReference>
<dbReference type="InterPro" id="IPR000524">
    <property type="entry name" value="Tscrpt_reg_HTH_GntR"/>
</dbReference>
<keyword evidence="1" id="KW-0805">Transcription regulation</keyword>
<name>A0A2T0QD48_9ACTN</name>
<dbReference type="GO" id="GO:0003677">
    <property type="term" value="F:DNA binding"/>
    <property type="evidence" value="ECO:0007669"/>
    <property type="project" value="UniProtKB-KW"/>
</dbReference>
<dbReference type="Gene3D" id="1.10.10.10">
    <property type="entry name" value="Winged helix-like DNA-binding domain superfamily/Winged helix DNA-binding domain"/>
    <property type="match status" value="1"/>
</dbReference>
<comment type="caution">
    <text evidence="6">The sequence shown here is derived from an EMBL/GenBank/DDBJ whole genome shotgun (WGS) entry which is preliminary data.</text>
</comment>
<dbReference type="OrthoDB" id="3214900at2"/>
<dbReference type="Pfam" id="PF07702">
    <property type="entry name" value="UTRA"/>
    <property type="match status" value="1"/>
</dbReference>
<keyword evidence="2" id="KW-0238">DNA-binding</keyword>
<sequence length="268" mass="30058">MITSKKQQITEHLRTRIEGGEFDPPADAGPDGSDGGKLPTEEELGAEYDASRNTIRNAIEVLVNEGLLERRQGSGTYVRRGRVLTYDASPSGYQPDAAHFVRHYAERLREESGIEQVRQELDVRLLPAHKRVARRLGLEVGAAVIRRRHIHILDGSPWWFKDSFYPADIAEGTELMNPVNIDRGTIKLLAELGHEQVGYTDTIRARMPNPAEQRRLELGPGVPVIVHARTANSARRPIRLTVTIFPADRNELLYDLTGEVSDFTEHAT</sequence>